<dbReference type="GO" id="GO:0000463">
    <property type="term" value="P:maturation of LSU-rRNA from tricistronic rRNA transcript (SSU-rRNA, 5.8S rRNA, LSU-rRNA)"/>
    <property type="evidence" value="ECO:0007669"/>
    <property type="project" value="InterPro"/>
</dbReference>
<dbReference type="GO" id="GO:0003729">
    <property type="term" value="F:mRNA binding"/>
    <property type="evidence" value="ECO:0007669"/>
    <property type="project" value="TreeGrafter"/>
</dbReference>
<dbReference type="Gene3D" id="6.10.250.3450">
    <property type="match status" value="1"/>
</dbReference>
<evidence type="ECO:0000256" key="3">
    <source>
        <dbReference type="ARBA" id="ARBA00023274"/>
    </source>
</evidence>
<dbReference type="Proteomes" id="UP000737018">
    <property type="component" value="Unassembled WGS sequence"/>
</dbReference>
<comment type="similarity">
    <text evidence="1">Belongs to the universal ribosomal protein uL29 family.</text>
</comment>
<evidence type="ECO:0000313" key="5">
    <source>
        <dbReference type="EMBL" id="KAF3947505.1"/>
    </source>
</evidence>
<keyword evidence="6" id="KW-1185">Reference proteome</keyword>
<keyword evidence="2" id="KW-0689">Ribosomal protein</keyword>
<reference evidence="5" key="1">
    <citation type="submission" date="2020-03" db="EMBL/GenBank/DDBJ databases">
        <title>Castanea mollissima Vanexum genome sequencing.</title>
        <authorList>
            <person name="Staton M."/>
        </authorList>
    </citation>
    <scope>NUCLEOTIDE SEQUENCE</scope>
    <source>
        <tissue evidence="5">Leaf</tissue>
    </source>
</reference>
<gene>
    <name evidence="5" type="ORF">CMV_026370</name>
</gene>
<dbReference type="PANTHER" id="PTHR45722:SF2">
    <property type="entry name" value="LARGE RIBOSOMAL SUBUNIT PROTEIN UL29-RELATED"/>
    <property type="match status" value="1"/>
</dbReference>
<accession>A0A8J4Q7Z5</accession>
<protein>
    <submittedName>
        <fullName evidence="5">Uncharacterized protein</fullName>
    </submittedName>
</protein>
<sequence>MIVDYDDIDKKLDVSDSTLTSRSSSSQYLDSTYHPGEHYSKIGLIVCIVGACQLLHDWLTKKTRAIRRRLTKCQASLKIERVNKKEMYFPMRKYVIKV</sequence>
<evidence type="ECO:0000256" key="1">
    <source>
        <dbReference type="ARBA" id="ARBA00009254"/>
    </source>
</evidence>
<keyword evidence="4" id="KW-0472">Membrane</keyword>
<dbReference type="PANTHER" id="PTHR45722">
    <property type="entry name" value="60S RIBOSOMAL PROTEIN L35"/>
    <property type="match status" value="1"/>
</dbReference>
<dbReference type="GO" id="GO:0003735">
    <property type="term" value="F:structural constituent of ribosome"/>
    <property type="evidence" value="ECO:0007669"/>
    <property type="project" value="TreeGrafter"/>
</dbReference>
<dbReference type="EMBL" id="JRKL02007699">
    <property type="protein sequence ID" value="KAF3947505.1"/>
    <property type="molecule type" value="Genomic_DNA"/>
</dbReference>
<comment type="caution">
    <text evidence="5">The sequence shown here is derived from an EMBL/GenBank/DDBJ whole genome shotgun (WGS) entry which is preliminary data.</text>
</comment>
<dbReference type="InterPro" id="IPR045059">
    <property type="entry name" value="Ribosomal_uL29_euk"/>
</dbReference>
<name>A0A8J4Q7Z5_9ROSI</name>
<evidence type="ECO:0000256" key="2">
    <source>
        <dbReference type="ARBA" id="ARBA00022980"/>
    </source>
</evidence>
<keyword evidence="4" id="KW-0812">Transmembrane</keyword>
<dbReference type="GO" id="GO:0022625">
    <property type="term" value="C:cytosolic large ribosomal subunit"/>
    <property type="evidence" value="ECO:0007669"/>
    <property type="project" value="InterPro"/>
</dbReference>
<feature type="transmembrane region" description="Helical" evidence="4">
    <location>
        <begin position="39"/>
        <end position="59"/>
    </location>
</feature>
<keyword evidence="3" id="KW-0687">Ribonucleoprotein</keyword>
<proteinExistence type="inferred from homology"/>
<evidence type="ECO:0000256" key="4">
    <source>
        <dbReference type="SAM" id="Phobius"/>
    </source>
</evidence>
<dbReference type="FunFam" id="6.10.250.3450:FF:000001">
    <property type="entry name" value="60S ribosomal protein L35"/>
    <property type="match status" value="1"/>
</dbReference>
<organism evidence="5 6">
    <name type="scientific">Castanea mollissima</name>
    <name type="common">Chinese chestnut</name>
    <dbReference type="NCBI Taxonomy" id="60419"/>
    <lineage>
        <taxon>Eukaryota</taxon>
        <taxon>Viridiplantae</taxon>
        <taxon>Streptophyta</taxon>
        <taxon>Embryophyta</taxon>
        <taxon>Tracheophyta</taxon>
        <taxon>Spermatophyta</taxon>
        <taxon>Magnoliopsida</taxon>
        <taxon>eudicotyledons</taxon>
        <taxon>Gunneridae</taxon>
        <taxon>Pentapetalae</taxon>
        <taxon>rosids</taxon>
        <taxon>fabids</taxon>
        <taxon>Fagales</taxon>
        <taxon>Fagaceae</taxon>
        <taxon>Castanea</taxon>
    </lineage>
</organism>
<keyword evidence="4" id="KW-1133">Transmembrane helix</keyword>
<dbReference type="AlphaFoldDB" id="A0A8J4Q7Z5"/>
<evidence type="ECO:0000313" key="6">
    <source>
        <dbReference type="Proteomes" id="UP000737018"/>
    </source>
</evidence>